<keyword evidence="3" id="KW-0479">Metal-binding</keyword>
<keyword evidence="1" id="KW-1003">Cell membrane</keyword>
<dbReference type="PANTHER" id="PTHR34990">
    <property type="entry name" value="UDP-2,3-DIACYLGLUCOSAMINE HYDROLASE-RELATED"/>
    <property type="match status" value="1"/>
</dbReference>
<evidence type="ECO:0000313" key="8">
    <source>
        <dbReference type="Proteomes" id="UP000315825"/>
    </source>
</evidence>
<dbReference type="GO" id="GO:0009245">
    <property type="term" value="P:lipid A biosynthetic process"/>
    <property type="evidence" value="ECO:0007669"/>
    <property type="project" value="TreeGrafter"/>
</dbReference>
<dbReference type="Pfam" id="PF00149">
    <property type="entry name" value="Metallophos"/>
    <property type="match status" value="1"/>
</dbReference>
<dbReference type="GO" id="GO:0046872">
    <property type="term" value="F:metal ion binding"/>
    <property type="evidence" value="ECO:0007669"/>
    <property type="project" value="UniProtKB-KW"/>
</dbReference>
<evidence type="ECO:0000256" key="5">
    <source>
        <dbReference type="ARBA" id="ARBA00023211"/>
    </source>
</evidence>
<dbReference type="GO" id="GO:0008758">
    <property type="term" value="F:UDP-2,3-diacylglucosamine hydrolase activity"/>
    <property type="evidence" value="ECO:0007669"/>
    <property type="project" value="TreeGrafter"/>
</dbReference>
<proteinExistence type="predicted"/>
<dbReference type="InterPro" id="IPR043461">
    <property type="entry name" value="LpxH-like"/>
</dbReference>
<accession>A0A520N062</accession>
<comment type="caution">
    <text evidence="7">The sequence shown here is derived from an EMBL/GenBank/DDBJ whole genome shotgun (WGS) entry which is preliminary data.</text>
</comment>
<dbReference type="SUPFAM" id="SSF56300">
    <property type="entry name" value="Metallo-dependent phosphatases"/>
    <property type="match status" value="1"/>
</dbReference>
<reference evidence="7 8" key="1">
    <citation type="submission" date="2019-02" db="EMBL/GenBank/DDBJ databases">
        <title>Prokaryotic population dynamics and viral predation in marine succession experiment using metagenomics: the confinement effect.</title>
        <authorList>
            <person name="Haro-Moreno J.M."/>
            <person name="Rodriguez-Valera F."/>
            <person name="Lopez-Perez M."/>
        </authorList>
    </citation>
    <scope>NUCLEOTIDE SEQUENCE [LARGE SCALE GENOMIC DNA]</scope>
    <source>
        <strain evidence="7">MED-G159</strain>
    </source>
</reference>
<gene>
    <name evidence="7" type="ORF">EVA92_01485</name>
</gene>
<dbReference type="EMBL" id="SHBE01000002">
    <property type="protein sequence ID" value="RZO26851.1"/>
    <property type="molecule type" value="Genomic_DNA"/>
</dbReference>
<dbReference type="GO" id="GO:0016020">
    <property type="term" value="C:membrane"/>
    <property type="evidence" value="ECO:0007669"/>
    <property type="project" value="GOC"/>
</dbReference>
<name>A0A520N062_9GAMM</name>
<evidence type="ECO:0000259" key="6">
    <source>
        <dbReference type="Pfam" id="PF00149"/>
    </source>
</evidence>
<organism evidence="7 8">
    <name type="scientific">SAR86 cluster bacterium</name>
    <dbReference type="NCBI Taxonomy" id="2030880"/>
    <lineage>
        <taxon>Bacteria</taxon>
        <taxon>Pseudomonadati</taxon>
        <taxon>Pseudomonadota</taxon>
        <taxon>Gammaproteobacteria</taxon>
        <taxon>SAR86 cluster</taxon>
    </lineage>
</organism>
<evidence type="ECO:0000256" key="2">
    <source>
        <dbReference type="ARBA" id="ARBA00022519"/>
    </source>
</evidence>
<dbReference type="Proteomes" id="UP000315825">
    <property type="component" value="Unassembled WGS sequence"/>
</dbReference>
<evidence type="ECO:0000313" key="7">
    <source>
        <dbReference type="EMBL" id="RZO26851.1"/>
    </source>
</evidence>
<keyword evidence="2" id="KW-0997">Cell inner membrane</keyword>
<feature type="domain" description="Calcineurin-like phosphoesterase" evidence="6">
    <location>
        <begin position="8"/>
        <end position="209"/>
    </location>
</feature>
<dbReference type="InterPro" id="IPR029052">
    <property type="entry name" value="Metallo-depent_PP-like"/>
</dbReference>
<evidence type="ECO:0000256" key="1">
    <source>
        <dbReference type="ARBA" id="ARBA00022475"/>
    </source>
</evidence>
<dbReference type="PANTHER" id="PTHR34990:SF2">
    <property type="entry name" value="BLL8164 PROTEIN"/>
    <property type="match status" value="1"/>
</dbReference>
<keyword evidence="5" id="KW-0464">Manganese</keyword>
<dbReference type="InterPro" id="IPR004843">
    <property type="entry name" value="Calcineurin-like_PHP"/>
</dbReference>
<evidence type="ECO:0000256" key="4">
    <source>
        <dbReference type="ARBA" id="ARBA00023136"/>
    </source>
</evidence>
<sequence>MVNSNKYKTVFLSDIHLGFNGCQSDRLKNFLDNIEAERIFLVGDIVDLWSMKENFFWPKSHQIILDKFISLQRSGTKIKYISGNHDDPLRDEALTKSLGEGDYPYKGIISALKSFSPSESYVLKNKIHGNILVIHGDQYDVVTSNAKWVSKLGGIIYDGLISLNRPLSKYLKRLTKNIVNKAGNFQKLVENECKRGGYDGLMCGHIHKPEIRKFENYSYLNTGDWIESCTAIVEDENEGLSLIEFDKNNTVKIIKSL</sequence>
<evidence type="ECO:0000256" key="3">
    <source>
        <dbReference type="ARBA" id="ARBA00022723"/>
    </source>
</evidence>
<dbReference type="CDD" id="cd07398">
    <property type="entry name" value="MPP_YbbF-LpxH"/>
    <property type="match status" value="1"/>
</dbReference>
<keyword evidence="4" id="KW-0472">Membrane</keyword>
<dbReference type="Gene3D" id="3.60.21.10">
    <property type="match status" value="1"/>
</dbReference>
<protein>
    <submittedName>
        <fullName evidence="7">UDP-2,3-diacylglucosamine diphosphatase</fullName>
    </submittedName>
</protein>
<dbReference type="AlphaFoldDB" id="A0A520N062"/>